<dbReference type="InterPro" id="IPR036974">
    <property type="entry name" value="PUA_sf"/>
</dbReference>
<evidence type="ECO:0000313" key="10">
    <source>
        <dbReference type="EMBL" id="ASJ70451.1"/>
    </source>
</evidence>
<dbReference type="EMBL" id="CP018632">
    <property type="protein sequence ID" value="ASJ70451.1"/>
    <property type="molecule type" value="Genomic_DNA"/>
</dbReference>
<dbReference type="EC" id="2.7.2.11" evidence="8"/>
<evidence type="ECO:0000256" key="7">
    <source>
        <dbReference type="ARBA" id="ARBA00022840"/>
    </source>
</evidence>
<feature type="binding site" evidence="8">
    <location>
        <position position="14"/>
    </location>
    <ligand>
        <name>ATP</name>
        <dbReference type="ChEBI" id="CHEBI:30616"/>
    </ligand>
</feature>
<dbReference type="GO" id="GO:0003723">
    <property type="term" value="F:RNA binding"/>
    <property type="evidence" value="ECO:0007669"/>
    <property type="project" value="InterPro"/>
</dbReference>
<dbReference type="UniPathway" id="UPA00098">
    <property type="reaction ID" value="UER00359"/>
</dbReference>
<evidence type="ECO:0000256" key="8">
    <source>
        <dbReference type="HAMAP-Rule" id="MF_00456"/>
    </source>
</evidence>
<feature type="binding site" evidence="8">
    <location>
        <begin position="215"/>
        <end position="221"/>
    </location>
    <ligand>
        <name>ATP</name>
        <dbReference type="ChEBI" id="CHEBI:30616"/>
    </ligand>
</feature>
<comment type="pathway">
    <text evidence="8">Amino-acid biosynthesis; L-proline biosynthesis; L-glutamate 5-semialdehyde from L-glutamate: step 1/2.</text>
</comment>
<dbReference type="Pfam" id="PF01472">
    <property type="entry name" value="PUA"/>
    <property type="match status" value="1"/>
</dbReference>
<evidence type="ECO:0000256" key="6">
    <source>
        <dbReference type="ARBA" id="ARBA00022777"/>
    </source>
</evidence>
<feature type="binding site" evidence="8">
    <location>
        <position position="54"/>
    </location>
    <ligand>
        <name>substrate</name>
    </ligand>
</feature>
<dbReference type="CDD" id="cd21157">
    <property type="entry name" value="PUA_G5K"/>
    <property type="match status" value="1"/>
</dbReference>
<dbReference type="Pfam" id="PF00696">
    <property type="entry name" value="AA_kinase"/>
    <property type="match status" value="1"/>
</dbReference>
<keyword evidence="2 8" id="KW-0028">Amino-acid biosynthesis</keyword>
<dbReference type="PROSITE" id="PS50890">
    <property type="entry name" value="PUA"/>
    <property type="match status" value="1"/>
</dbReference>
<evidence type="ECO:0000256" key="4">
    <source>
        <dbReference type="ARBA" id="ARBA00022679"/>
    </source>
</evidence>
<dbReference type="GO" id="GO:0005829">
    <property type="term" value="C:cytosol"/>
    <property type="evidence" value="ECO:0007669"/>
    <property type="project" value="TreeGrafter"/>
</dbReference>
<comment type="subcellular location">
    <subcellularLocation>
        <location evidence="8">Cytoplasm</location>
    </subcellularLocation>
</comment>
<dbReference type="Gene3D" id="3.40.1160.10">
    <property type="entry name" value="Acetylglutamate kinase-like"/>
    <property type="match status" value="1"/>
</dbReference>
<protein>
    <recommendedName>
        <fullName evidence="8">Glutamate 5-kinase</fullName>
        <ecNumber evidence="8">2.7.2.11</ecNumber>
    </recommendedName>
    <alternativeName>
        <fullName evidence="8">Gamma-glutamyl kinase</fullName>
        <shortName evidence="8">GK</shortName>
    </alternativeName>
</protein>
<dbReference type="InterPro" id="IPR001048">
    <property type="entry name" value="Asp/Glu/Uridylate_kinase"/>
</dbReference>
<evidence type="ECO:0000256" key="5">
    <source>
        <dbReference type="ARBA" id="ARBA00022741"/>
    </source>
</evidence>
<organism evidence="10 11">
    <name type="scientific">Granulosicoccus antarcticus IMCC3135</name>
    <dbReference type="NCBI Taxonomy" id="1192854"/>
    <lineage>
        <taxon>Bacteria</taxon>
        <taxon>Pseudomonadati</taxon>
        <taxon>Pseudomonadota</taxon>
        <taxon>Gammaproteobacteria</taxon>
        <taxon>Chromatiales</taxon>
        <taxon>Granulosicoccaceae</taxon>
        <taxon>Granulosicoccus</taxon>
    </lineage>
</organism>
<keyword evidence="6 8" id="KW-0418">Kinase</keyword>
<name>A0A2Z2NKC0_9GAMM</name>
<sequence>MRDRLRSARRWVVKVGSSLLTADGKGLDHAIIEQWTTQIAALLADNRQVVLVSSGSIAEGVARLKLPKRPTRVHELQAAAAVGQMGLIRAYEAGFERYDQLTAQILLTHDDLADRRRYLNARATLSTLLTHGVLPIVNENDTVTTDEIKLGDNDTLGAQVANLIDADVLVLLTDQNGLFDKDPRSNPDAQLLERANASDPNILALAGPPGSSIGSGGMRTKILAAERAAQNGTTTVIANGREPNVLLRLRDGEPLGTMLTSDQKPLDARKRWLADHLRAKGTVTLDEGACRVLKEKGSSLLAVGVRACSGEFSRGELVSCIDKEGREVARGLTNYSAADTRKILGQSSDQFVQLLGYSGEPELVHRDNMIVFR</sequence>
<comment type="catalytic activity">
    <reaction evidence="8">
        <text>L-glutamate + ATP = L-glutamyl 5-phosphate + ADP</text>
        <dbReference type="Rhea" id="RHEA:14877"/>
        <dbReference type="ChEBI" id="CHEBI:29985"/>
        <dbReference type="ChEBI" id="CHEBI:30616"/>
        <dbReference type="ChEBI" id="CHEBI:58274"/>
        <dbReference type="ChEBI" id="CHEBI:456216"/>
        <dbReference type="EC" id="2.7.2.11"/>
    </reaction>
</comment>
<dbReference type="HAMAP" id="MF_00456">
    <property type="entry name" value="ProB"/>
    <property type="match status" value="1"/>
</dbReference>
<gene>
    <name evidence="8 10" type="primary">proB</name>
    <name evidence="10" type="ORF">IMCC3135_01660</name>
</gene>
<keyword evidence="7 8" id="KW-0067">ATP-binding</keyword>
<dbReference type="FunFam" id="2.30.130.10:FF:000007">
    <property type="entry name" value="Glutamate 5-kinase"/>
    <property type="match status" value="1"/>
</dbReference>
<dbReference type="PRINTS" id="PR00474">
    <property type="entry name" value="GLU5KINASE"/>
</dbReference>
<proteinExistence type="inferred from homology"/>
<dbReference type="InterPro" id="IPR015947">
    <property type="entry name" value="PUA-like_sf"/>
</dbReference>
<dbReference type="OrthoDB" id="9804434at2"/>
<dbReference type="InterPro" id="IPR036393">
    <property type="entry name" value="AceGlu_kinase-like_sf"/>
</dbReference>
<comment type="similarity">
    <text evidence="8">Belongs to the glutamate 5-kinase family.</text>
</comment>
<feature type="binding site" evidence="8">
    <location>
        <position position="153"/>
    </location>
    <ligand>
        <name>substrate</name>
    </ligand>
</feature>
<dbReference type="Gene3D" id="2.30.130.10">
    <property type="entry name" value="PUA domain"/>
    <property type="match status" value="1"/>
</dbReference>
<dbReference type="RefSeq" id="WP_088915996.1">
    <property type="nucleotide sequence ID" value="NZ_CP018632.1"/>
</dbReference>
<dbReference type="InterPro" id="IPR019797">
    <property type="entry name" value="Glutamate_5-kinase_CS"/>
</dbReference>
<dbReference type="FunFam" id="3.40.1160.10:FF:000018">
    <property type="entry name" value="Glutamate 5-kinase"/>
    <property type="match status" value="1"/>
</dbReference>
<evidence type="ECO:0000256" key="3">
    <source>
        <dbReference type="ARBA" id="ARBA00022650"/>
    </source>
</evidence>
<dbReference type="CDD" id="cd04242">
    <property type="entry name" value="AAK_G5K_ProB"/>
    <property type="match status" value="1"/>
</dbReference>
<dbReference type="SMART" id="SM00359">
    <property type="entry name" value="PUA"/>
    <property type="match status" value="1"/>
</dbReference>
<keyword evidence="5 8" id="KW-0547">Nucleotide-binding</keyword>
<evidence type="ECO:0000256" key="1">
    <source>
        <dbReference type="ARBA" id="ARBA00022490"/>
    </source>
</evidence>
<feature type="domain" description="PUA" evidence="9">
    <location>
        <begin position="281"/>
        <end position="364"/>
    </location>
</feature>
<dbReference type="Proteomes" id="UP000250079">
    <property type="component" value="Chromosome"/>
</dbReference>
<dbReference type="InterPro" id="IPR041739">
    <property type="entry name" value="G5K_ProB"/>
</dbReference>
<dbReference type="PANTHER" id="PTHR43654">
    <property type="entry name" value="GLUTAMATE 5-KINASE"/>
    <property type="match status" value="1"/>
</dbReference>
<dbReference type="PROSITE" id="PS00902">
    <property type="entry name" value="GLUTAMATE_5_KINASE"/>
    <property type="match status" value="1"/>
</dbReference>
<keyword evidence="4 8" id="KW-0808">Transferase</keyword>
<feature type="binding site" evidence="8">
    <location>
        <position position="141"/>
    </location>
    <ligand>
        <name>substrate</name>
    </ligand>
</feature>
<dbReference type="InterPro" id="IPR005715">
    <property type="entry name" value="Glu_5kinase/COase_Synthase"/>
</dbReference>
<accession>A0A2Z2NKC0</accession>
<dbReference type="GO" id="GO:0005524">
    <property type="term" value="F:ATP binding"/>
    <property type="evidence" value="ECO:0007669"/>
    <property type="project" value="UniProtKB-KW"/>
</dbReference>
<dbReference type="NCBIfam" id="TIGR01027">
    <property type="entry name" value="proB"/>
    <property type="match status" value="1"/>
</dbReference>
<keyword evidence="3 8" id="KW-0641">Proline biosynthesis</keyword>
<dbReference type="PIRSF" id="PIRSF000729">
    <property type="entry name" value="GK"/>
    <property type="match status" value="1"/>
</dbReference>
<reference evidence="10 11" key="1">
    <citation type="submission" date="2016-12" db="EMBL/GenBank/DDBJ databases">
        <authorList>
            <person name="Song W.-J."/>
            <person name="Kurnit D.M."/>
        </authorList>
    </citation>
    <scope>NUCLEOTIDE SEQUENCE [LARGE SCALE GENOMIC DNA]</scope>
    <source>
        <strain evidence="10 11">IMCC3135</strain>
    </source>
</reference>
<dbReference type="GO" id="GO:0004349">
    <property type="term" value="F:glutamate 5-kinase activity"/>
    <property type="evidence" value="ECO:0007669"/>
    <property type="project" value="UniProtKB-UniRule"/>
</dbReference>
<evidence type="ECO:0000313" key="11">
    <source>
        <dbReference type="Proteomes" id="UP000250079"/>
    </source>
</evidence>
<dbReference type="AlphaFoldDB" id="A0A2Z2NKC0"/>
<dbReference type="SUPFAM" id="SSF53633">
    <property type="entry name" value="Carbamate kinase-like"/>
    <property type="match status" value="1"/>
</dbReference>
<keyword evidence="1 8" id="KW-0963">Cytoplasm</keyword>
<dbReference type="InterPro" id="IPR002478">
    <property type="entry name" value="PUA"/>
</dbReference>
<dbReference type="GO" id="GO:0055129">
    <property type="term" value="P:L-proline biosynthetic process"/>
    <property type="evidence" value="ECO:0007669"/>
    <property type="project" value="UniProtKB-UniRule"/>
</dbReference>
<dbReference type="PANTHER" id="PTHR43654:SF1">
    <property type="entry name" value="ISOPENTENYL PHOSPHATE KINASE"/>
    <property type="match status" value="1"/>
</dbReference>
<dbReference type="SUPFAM" id="SSF88697">
    <property type="entry name" value="PUA domain-like"/>
    <property type="match status" value="1"/>
</dbReference>
<feature type="binding site" evidence="8">
    <location>
        <begin position="173"/>
        <end position="174"/>
    </location>
    <ligand>
        <name>ATP</name>
        <dbReference type="ChEBI" id="CHEBI:30616"/>
    </ligand>
</feature>
<comment type="function">
    <text evidence="8">Catalyzes the transfer of a phosphate group to glutamate to form L-glutamate 5-phosphate.</text>
</comment>
<dbReference type="InterPro" id="IPR011529">
    <property type="entry name" value="Glu_5kinase"/>
</dbReference>
<dbReference type="InterPro" id="IPR001057">
    <property type="entry name" value="Glu/AcGlu_kinase"/>
</dbReference>
<dbReference type="KEGG" id="gai:IMCC3135_01660"/>
<evidence type="ECO:0000256" key="2">
    <source>
        <dbReference type="ARBA" id="ARBA00022605"/>
    </source>
</evidence>
<keyword evidence="11" id="KW-1185">Reference proteome</keyword>
<evidence type="ECO:0000259" key="9">
    <source>
        <dbReference type="SMART" id="SM00359"/>
    </source>
</evidence>